<dbReference type="OMA" id="RRKRAIC"/>
<reference evidence="11" key="1">
    <citation type="submission" date="2021-02" db="EMBL/GenBank/DDBJ databases">
        <authorList>
            <person name="Dougan E. K."/>
            <person name="Rhodes N."/>
            <person name="Thang M."/>
            <person name="Chan C."/>
        </authorList>
    </citation>
    <scope>NUCLEOTIDE SEQUENCE</scope>
</reference>
<evidence type="ECO:0000256" key="6">
    <source>
        <dbReference type="ARBA" id="ARBA00023065"/>
    </source>
</evidence>
<dbReference type="GO" id="GO:0007165">
    <property type="term" value="P:signal transduction"/>
    <property type="evidence" value="ECO:0007669"/>
    <property type="project" value="UniProtKB-ARBA"/>
</dbReference>
<dbReference type="GO" id="GO:0070588">
    <property type="term" value="P:calcium ion transmembrane transport"/>
    <property type="evidence" value="ECO:0007669"/>
    <property type="project" value="TreeGrafter"/>
</dbReference>
<evidence type="ECO:0000313" key="11">
    <source>
        <dbReference type="EMBL" id="CAE8595844.1"/>
    </source>
</evidence>
<dbReference type="AlphaFoldDB" id="A0A813E1S0"/>
<accession>A0A813E1S0</accession>
<comment type="caution">
    <text evidence="11">The sequence shown here is derived from an EMBL/GenBank/DDBJ whole genome shotgun (WGS) entry which is preliminary data.</text>
</comment>
<dbReference type="GO" id="GO:0015267">
    <property type="term" value="F:channel activity"/>
    <property type="evidence" value="ECO:0007669"/>
    <property type="project" value="UniProtKB-ARBA"/>
</dbReference>
<name>A0A813E1S0_POLGL</name>
<evidence type="ECO:0000256" key="9">
    <source>
        <dbReference type="ARBA" id="ARBA00023303"/>
    </source>
</evidence>
<keyword evidence="3" id="KW-0813">Transport</keyword>
<dbReference type="OrthoDB" id="421192at2759"/>
<evidence type="ECO:0000256" key="2">
    <source>
        <dbReference type="ARBA" id="ARBA00009848"/>
    </source>
</evidence>
<evidence type="ECO:0000256" key="3">
    <source>
        <dbReference type="ARBA" id="ARBA00022448"/>
    </source>
</evidence>
<evidence type="ECO:0000256" key="4">
    <source>
        <dbReference type="ARBA" id="ARBA00022692"/>
    </source>
</evidence>
<comment type="subcellular location">
    <subcellularLocation>
        <location evidence="1">Endomembrane system</location>
    </subcellularLocation>
</comment>
<proteinExistence type="inferred from homology"/>
<evidence type="ECO:0000256" key="1">
    <source>
        <dbReference type="ARBA" id="ARBA00004308"/>
    </source>
</evidence>
<feature type="transmembrane region" description="Helical" evidence="10">
    <location>
        <begin position="29"/>
        <end position="48"/>
    </location>
</feature>
<keyword evidence="9" id="KW-0407">Ion channel</keyword>
<keyword evidence="12" id="KW-1185">Reference proteome</keyword>
<protein>
    <submittedName>
        <fullName evidence="11">Uncharacterized protein</fullName>
    </submittedName>
</protein>
<feature type="transmembrane region" description="Helical" evidence="10">
    <location>
        <begin position="370"/>
        <end position="388"/>
    </location>
</feature>
<keyword evidence="8" id="KW-1071">Ligand-gated ion channel</keyword>
<dbReference type="Proteomes" id="UP000654075">
    <property type="component" value="Unassembled WGS sequence"/>
</dbReference>
<evidence type="ECO:0000256" key="5">
    <source>
        <dbReference type="ARBA" id="ARBA00022989"/>
    </source>
</evidence>
<evidence type="ECO:0000256" key="7">
    <source>
        <dbReference type="ARBA" id="ARBA00023136"/>
    </source>
</evidence>
<evidence type="ECO:0000256" key="8">
    <source>
        <dbReference type="ARBA" id="ARBA00023286"/>
    </source>
</evidence>
<dbReference type="PANTHER" id="PTHR10125">
    <property type="entry name" value="P2X PURINOCEPTOR"/>
    <property type="match status" value="1"/>
</dbReference>
<dbReference type="PANTHER" id="PTHR10125:SF31">
    <property type="entry name" value="P2X RECEPTOR E"/>
    <property type="match status" value="1"/>
</dbReference>
<dbReference type="GO" id="GO:0012505">
    <property type="term" value="C:endomembrane system"/>
    <property type="evidence" value="ECO:0007669"/>
    <property type="project" value="UniProtKB-SubCell"/>
</dbReference>
<evidence type="ECO:0000256" key="10">
    <source>
        <dbReference type="SAM" id="Phobius"/>
    </source>
</evidence>
<dbReference type="InterPro" id="IPR059116">
    <property type="entry name" value="P2X_receptor"/>
</dbReference>
<keyword evidence="4 10" id="KW-0812">Transmembrane</keyword>
<gene>
    <name evidence="11" type="ORF">PGLA1383_LOCUS14335</name>
</gene>
<organism evidence="11 12">
    <name type="scientific">Polarella glacialis</name>
    <name type="common">Dinoflagellate</name>
    <dbReference type="NCBI Taxonomy" id="89957"/>
    <lineage>
        <taxon>Eukaryota</taxon>
        <taxon>Sar</taxon>
        <taxon>Alveolata</taxon>
        <taxon>Dinophyceae</taxon>
        <taxon>Suessiales</taxon>
        <taxon>Suessiaceae</taxon>
        <taxon>Polarella</taxon>
    </lineage>
</organism>
<sequence>GYLCEYDVDDLFAYNAPKTIRIRDARLGLLYYFLVFLIATYIVVFQLLRQNSYLKFRQAAATVRLTLQQPTRGGCDPTNSSCQDIYPAIQNLAYCCSDACRNNSDGSCTCPGQQFLSYPCQYVDGPQAAQILNDNIVINTYRREYKQELNTSCGATGCTRLWLNQQDASQHFMADVEDFTMLVDHSVNQRELGISRTAREMTGWLLVNGSNSIQQQLCKETLSAMSQPVFGRTTDEAPCYIRPNLTHEGMDFFSVRAVLMAMGVSLDSGSYNGRSVRYEGLTATLAIQYFNTWPWHGVLKKSSGSDDVSYVYSLIPQAENPYKVTTIIWLAYPTRRVRQNAHGLYLAVVPTGSLAAFDLQTLLLTLTTSLTLLAMGSVVVKYLAMYVLQQREYYKEMLVQVSADFSDVRHLESKSDEELAGIMRDKGLAVQGSRVQMILAILNSGLPDQNPPSSQSSHNGSARLLEAVGSQVEVQIR</sequence>
<dbReference type="GO" id="GO:0016020">
    <property type="term" value="C:membrane"/>
    <property type="evidence" value="ECO:0007669"/>
    <property type="project" value="TreeGrafter"/>
</dbReference>
<keyword evidence="5 10" id="KW-1133">Transmembrane helix</keyword>
<dbReference type="Gene3D" id="1.10.287.940">
    <property type="entry name" value="atp-gated p2x4 ion channel"/>
    <property type="match status" value="1"/>
</dbReference>
<dbReference type="EMBL" id="CAJNNV010008164">
    <property type="protein sequence ID" value="CAE8595844.1"/>
    <property type="molecule type" value="Genomic_DNA"/>
</dbReference>
<comment type="similarity">
    <text evidence="2">Belongs to the P2X receptor family.</text>
</comment>
<feature type="non-terminal residue" evidence="11">
    <location>
        <position position="1"/>
    </location>
</feature>
<keyword evidence="7 10" id="KW-0472">Membrane</keyword>
<evidence type="ECO:0000313" key="12">
    <source>
        <dbReference type="Proteomes" id="UP000654075"/>
    </source>
</evidence>
<keyword evidence="6" id="KW-0406">Ion transport</keyword>